<reference evidence="3" key="1">
    <citation type="journal article" date="2020" name="Syst. Appl. Microbiol.">
        <title>Streptomyces alkaliterrae sp. nov., isolated from an alkaline soil, and emended descriptions of Streptomyces alkaliphilus, Streptomyces calidiresistens and Streptomyces durbertensis.</title>
        <authorList>
            <person name="Swiecimska M."/>
            <person name="Golinska P."/>
            <person name="Nouioui I."/>
            <person name="Wypij M."/>
            <person name="Rai M."/>
            <person name="Sangal V."/>
            <person name="Goodfellow M."/>
        </authorList>
    </citation>
    <scope>NUCLEOTIDE SEQUENCE [LARGE SCALE GENOMIC DNA]</scope>
    <source>
        <strain evidence="3">DSM 104538</strain>
    </source>
</reference>
<name>A0ABR6EEG4_9ACTN</name>
<dbReference type="Proteomes" id="UP000766698">
    <property type="component" value="Unassembled WGS sequence"/>
</dbReference>
<proteinExistence type="predicted"/>
<evidence type="ECO:0000256" key="1">
    <source>
        <dbReference type="SAM" id="MobiDB-lite"/>
    </source>
</evidence>
<keyword evidence="3" id="KW-1185">Reference proteome</keyword>
<comment type="caution">
    <text evidence="2">The sequence shown here is derived from an EMBL/GenBank/DDBJ whole genome shotgun (WGS) entry which is preliminary data.</text>
</comment>
<organism evidence="2 3">
    <name type="scientific">Streptomyces durbertensis</name>
    <dbReference type="NCBI Taxonomy" id="2448886"/>
    <lineage>
        <taxon>Bacteria</taxon>
        <taxon>Bacillati</taxon>
        <taxon>Actinomycetota</taxon>
        <taxon>Actinomycetes</taxon>
        <taxon>Kitasatosporales</taxon>
        <taxon>Streptomycetaceae</taxon>
        <taxon>Streptomyces</taxon>
    </lineage>
</organism>
<gene>
    <name evidence="2" type="ORF">GL263_09145</name>
</gene>
<sequence>MTSLSTPQNPARRRHRQPADGPEREETVHRIASTPIYTALARQWAAERRAVPGDVDDEWSSLVDYATWRRRQPLPRSGLAP</sequence>
<dbReference type="EMBL" id="WMLF01000094">
    <property type="protein sequence ID" value="MBB1243724.1"/>
    <property type="molecule type" value="Genomic_DNA"/>
</dbReference>
<protein>
    <submittedName>
        <fullName evidence="2">Uncharacterized protein</fullName>
    </submittedName>
</protein>
<evidence type="ECO:0000313" key="2">
    <source>
        <dbReference type="EMBL" id="MBB1243724.1"/>
    </source>
</evidence>
<feature type="compositionally biased region" description="Basic and acidic residues" evidence="1">
    <location>
        <begin position="17"/>
        <end position="29"/>
    </location>
</feature>
<dbReference type="RefSeq" id="WP_182855095.1">
    <property type="nucleotide sequence ID" value="NZ_WMLF01000094.1"/>
</dbReference>
<evidence type="ECO:0000313" key="3">
    <source>
        <dbReference type="Proteomes" id="UP000766698"/>
    </source>
</evidence>
<accession>A0ABR6EEG4</accession>
<feature type="region of interest" description="Disordered" evidence="1">
    <location>
        <begin position="1"/>
        <end position="29"/>
    </location>
</feature>